<gene>
    <name evidence="1" type="ORF">MLD38_022753</name>
</gene>
<dbReference type="Proteomes" id="UP001057402">
    <property type="component" value="Chromosome 6"/>
</dbReference>
<accession>A0ACB9QKC2</accession>
<proteinExistence type="predicted"/>
<name>A0ACB9QKC2_9MYRT</name>
<dbReference type="EMBL" id="CM042885">
    <property type="protein sequence ID" value="KAI4366955.1"/>
    <property type="molecule type" value="Genomic_DNA"/>
</dbReference>
<keyword evidence="2" id="KW-1185">Reference proteome</keyword>
<evidence type="ECO:0000313" key="1">
    <source>
        <dbReference type="EMBL" id="KAI4366955.1"/>
    </source>
</evidence>
<evidence type="ECO:0000313" key="2">
    <source>
        <dbReference type="Proteomes" id="UP001057402"/>
    </source>
</evidence>
<reference evidence="2" key="1">
    <citation type="journal article" date="2023" name="Front. Plant Sci.">
        <title>Chromosomal-level genome assembly of Melastoma candidum provides insights into trichome evolution.</title>
        <authorList>
            <person name="Zhong Y."/>
            <person name="Wu W."/>
            <person name="Sun C."/>
            <person name="Zou P."/>
            <person name="Liu Y."/>
            <person name="Dai S."/>
            <person name="Zhou R."/>
        </authorList>
    </citation>
    <scope>NUCLEOTIDE SEQUENCE [LARGE SCALE GENOMIC DNA]</scope>
</reference>
<comment type="caution">
    <text evidence="1">The sequence shown here is derived from an EMBL/GenBank/DDBJ whole genome shotgun (WGS) entry which is preliminary data.</text>
</comment>
<sequence>MGSYHSIQDSREVEDEEDDDDDQDPEEDDDLGRRDGLVPSERAELSKTLLVKKVLEQEPEILPCHASASPLSPQLSSLGTPRMGPSIKVWDPYNVLAPMPPPPSTIPNAFVGNYPRNGILEEDRDQRGSGGDRVMELYLVSEGESEVGVRRGEVLVGGGRWKDAELTGNGKRQVRALAVLLSSRGVRFDRVFSSPVERAKEMAGLVCREMNFSEDQIQLSEALADMSQGIWEGCSLSEIYTPEILGLMDRLQPDFAAPSGESLREVEFRIIQFLNRTVLGLPEKLQLSDHPSQQNLHSLSNSARHRPNFPKKKSGKSRLQFVTYTGDHPDMEDDNSPQDASCSEYSLNGRSSDGTSSSIGIFTHSLPIKCVLTGLLGCSPAMASRICIDDSSVTVLQHSWTTGWQIKRLNDTAHLRLL</sequence>
<organism evidence="1 2">
    <name type="scientific">Melastoma candidum</name>
    <dbReference type="NCBI Taxonomy" id="119954"/>
    <lineage>
        <taxon>Eukaryota</taxon>
        <taxon>Viridiplantae</taxon>
        <taxon>Streptophyta</taxon>
        <taxon>Embryophyta</taxon>
        <taxon>Tracheophyta</taxon>
        <taxon>Spermatophyta</taxon>
        <taxon>Magnoliopsida</taxon>
        <taxon>eudicotyledons</taxon>
        <taxon>Gunneridae</taxon>
        <taxon>Pentapetalae</taxon>
        <taxon>rosids</taxon>
        <taxon>malvids</taxon>
        <taxon>Myrtales</taxon>
        <taxon>Melastomataceae</taxon>
        <taxon>Melastomatoideae</taxon>
        <taxon>Melastomateae</taxon>
        <taxon>Melastoma</taxon>
    </lineage>
</organism>
<protein>
    <submittedName>
        <fullName evidence="1">Uncharacterized protein</fullName>
    </submittedName>
</protein>